<dbReference type="AlphaFoldDB" id="A0A918DTZ6"/>
<organism evidence="2 3">
    <name type="scientific">Nonomuraea cavernae</name>
    <dbReference type="NCBI Taxonomy" id="2045107"/>
    <lineage>
        <taxon>Bacteria</taxon>
        <taxon>Bacillati</taxon>
        <taxon>Actinomycetota</taxon>
        <taxon>Actinomycetes</taxon>
        <taxon>Streptosporangiales</taxon>
        <taxon>Streptosporangiaceae</taxon>
        <taxon>Nonomuraea</taxon>
    </lineage>
</organism>
<dbReference type="RefSeq" id="WP_189128734.1">
    <property type="nucleotide sequence ID" value="NZ_BMNH01000040.1"/>
</dbReference>
<dbReference type="NCBIfam" id="TIGR02118">
    <property type="entry name" value="EthD family reductase"/>
    <property type="match status" value="1"/>
</dbReference>
<dbReference type="PANTHER" id="PTHR40260">
    <property type="entry name" value="BLR8190 PROTEIN"/>
    <property type="match status" value="1"/>
</dbReference>
<dbReference type="InterPro" id="IPR009799">
    <property type="entry name" value="EthD_dom"/>
</dbReference>
<comment type="caution">
    <text evidence="2">The sequence shown here is derived from an EMBL/GenBank/DDBJ whole genome shotgun (WGS) entry which is preliminary data.</text>
</comment>
<reference evidence="2" key="2">
    <citation type="submission" date="2020-09" db="EMBL/GenBank/DDBJ databases">
        <authorList>
            <person name="Sun Q."/>
            <person name="Zhou Y."/>
        </authorList>
    </citation>
    <scope>NUCLEOTIDE SEQUENCE</scope>
    <source>
        <strain evidence="2">CGMCC 4.7368</strain>
    </source>
</reference>
<dbReference type="PANTHER" id="PTHR40260:SF2">
    <property type="entry name" value="BLR8190 PROTEIN"/>
    <property type="match status" value="1"/>
</dbReference>
<accession>A0A918DTZ6</accession>
<keyword evidence="3" id="KW-1185">Reference proteome</keyword>
<dbReference type="GO" id="GO:0016491">
    <property type="term" value="F:oxidoreductase activity"/>
    <property type="evidence" value="ECO:0007669"/>
    <property type="project" value="InterPro"/>
</dbReference>
<gene>
    <name evidence="2" type="ORF">GCM10012289_72290</name>
</gene>
<protein>
    <recommendedName>
        <fullName evidence="1">EthD domain-containing protein</fullName>
    </recommendedName>
</protein>
<reference evidence="2" key="1">
    <citation type="journal article" date="2014" name="Int. J. Syst. Evol. Microbiol.">
        <title>Complete genome sequence of Corynebacterium casei LMG S-19264T (=DSM 44701T), isolated from a smear-ripened cheese.</title>
        <authorList>
            <consortium name="US DOE Joint Genome Institute (JGI-PGF)"/>
            <person name="Walter F."/>
            <person name="Albersmeier A."/>
            <person name="Kalinowski J."/>
            <person name="Ruckert C."/>
        </authorList>
    </citation>
    <scope>NUCLEOTIDE SEQUENCE</scope>
    <source>
        <strain evidence="2">CGMCC 4.7368</strain>
    </source>
</reference>
<dbReference type="SUPFAM" id="SSF54909">
    <property type="entry name" value="Dimeric alpha+beta barrel"/>
    <property type="match status" value="1"/>
</dbReference>
<dbReference type="InterPro" id="IPR011008">
    <property type="entry name" value="Dimeric_a/b-barrel"/>
</dbReference>
<proteinExistence type="predicted"/>
<evidence type="ECO:0000313" key="2">
    <source>
        <dbReference type="EMBL" id="GGO82019.1"/>
    </source>
</evidence>
<name>A0A918DTZ6_9ACTN</name>
<evidence type="ECO:0000259" key="1">
    <source>
        <dbReference type="Pfam" id="PF07110"/>
    </source>
</evidence>
<evidence type="ECO:0000313" key="3">
    <source>
        <dbReference type="Proteomes" id="UP000646523"/>
    </source>
</evidence>
<feature type="domain" description="EthD" evidence="1">
    <location>
        <begin position="11"/>
        <end position="89"/>
    </location>
</feature>
<dbReference type="EMBL" id="BMNH01000040">
    <property type="protein sequence ID" value="GGO82019.1"/>
    <property type="molecule type" value="Genomic_DNA"/>
</dbReference>
<dbReference type="Proteomes" id="UP000646523">
    <property type="component" value="Unassembled WGS sequence"/>
</dbReference>
<dbReference type="Pfam" id="PF07110">
    <property type="entry name" value="EthD"/>
    <property type="match status" value="1"/>
</dbReference>
<sequence length="103" mass="10836">MAFQLIALYNHPESAEAFDKHYDETHAPLAAQFPGLRSYTATRPAATSGERPAYHLAAVLTFDDEESFNAAVGSDVGKAALADLANFAGAGVTILTGPADIVR</sequence>
<dbReference type="Gene3D" id="3.30.70.100">
    <property type="match status" value="1"/>
</dbReference>